<evidence type="ECO:0000313" key="2">
    <source>
        <dbReference type="Proteomes" id="UP000243459"/>
    </source>
</evidence>
<dbReference type="Proteomes" id="UP000243459">
    <property type="component" value="Chromosome 10"/>
</dbReference>
<protein>
    <submittedName>
        <fullName evidence="1">Uncharacterized protein</fullName>
    </submittedName>
</protein>
<organism evidence="1 2">
    <name type="scientific">Asparagus officinalis</name>
    <name type="common">Garden asparagus</name>
    <dbReference type="NCBI Taxonomy" id="4686"/>
    <lineage>
        <taxon>Eukaryota</taxon>
        <taxon>Viridiplantae</taxon>
        <taxon>Streptophyta</taxon>
        <taxon>Embryophyta</taxon>
        <taxon>Tracheophyta</taxon>
        <taxon>Spermatophyta</taxon>
        <taxon>Magnoliopsida</taxon>
        <taxon>Liliopsida</taxon>
        <taxon>Asparagales</taxon>
        <taxon>Asparagaceae</taxon>
        <taxon>Asparagoideae</taxon>
        <taxon>Asparagus</taxon>
    </lineage>
</organism>
<sequence>MTTKASSATIVPSPFRLRCDELKNTREVKAICFMGDEKIVMARSKREASGFDVEVEEGLDLELRLGD</sequence>
<proteinExistence type="predicted"/>
<gene>
    <name evidence="1" type="ORF">A4U43_C10F15860</name>
</gene>
<dbReference type="AlphaFoldDB" id="A0A5P1E321"/>
<name>A0A5P1E321_ASPOF</name>
<keyword evidence="2" id="KW-1185">Reference proteome</keyword>
<reference evidence="2" key="1">
    <citation type="journal article" date="2017" name="Nat. Commun.">
        <title>The asparagus genome sheds light on the origin and evolution of a young Y chromosome.</title>
        <authorList>
            <person name="Harkess A."/>
            <person name="Zhou J."/>
            <person name="Xu C."/>
            <person name="Bowers J.E."/>
            <person name="Van der Hulst R."/>
            <person name="Ayyampalayam S."/>
            <person name="Mercati F."/>
            <person name="Riccardi P."/>
            <person name="McKain M.R."/>
            <person name="Kakrana A."/>
            <person name="Tang H."/>
            <person name="Ray J."/>
            <person name="Groenendijk J."/>
            <person name="Arikit S."/>
            <person name="Mathioni S.M."/>
            <person name="Nakano M."/>
            <person name="Shan H."/>
            <person name="Telgmann-Rauber A."/>
            <person name="Kanno A."/>
            <person name="Yue Z."/>
            <person name="Chen H."/>
            <person name="Li W."/>
            <person name="Chen Y."/>
            <person name="Xu X."/>
            <person name="Zhang Y."/>
            <person name="Luo S."/>
            <person name="Chen H."/>
            <person name="Gao J."/>
            <person name="Mao Z."/>
            <person name="Pires J.C."/>
            <person name="Luo M."/>
            <person name="Kudrna D."/>
            <person name="Wing R.A."/>
            <person name="Meyers B.C."/>
            <person name="Yi K."/>
            <person name="Kong H."/>
            <person name="Lavrijsen P."/>
            <person name="Sunseri F."/>
            <person name="Falavigna A."/>
            <person name="Ye Y."/>
            <person name="Leebens-Mack J.H."/>
            <person name="Chen G."/>
        </authorList>
    </citation>
    <scope>NUCLEOTIDE SEQUENCE [LARGE SCALE GENOMIC DNA]</scope>
    <source>
        <strain evidence="2">cv. DH0086</strain>
    </source>
</reference>
<evidence type="ECO:0000313" key="1">
    <source>
        <dbReference type="EMBL" id="ONK57031.1"/>
    </source>
</evidence>
<accession>A0A5P1E321</accession>
<dbReference type="Gramene" id="ONK57031">
    <property type="protein sequence ID" value="ONK57031"/>
    <property type="gene ID" value="A4U43_C10F15860"/>
</dbReference>
<dbReference type="EMBL" id="CM007390">
    <property type="protein sequence ID" value="ONK57031.1"/>
    <property type="molecule type" value="Genomic_DNA"/>
</dbReference>